<keyword evidence="1" id="KW-0812">Transmembrane</keyword>
<keyword evidence="3" id="KW-1185">Reference proteome</keyword>
<reference evidence="3" key="1">
    <citation type="journal article" date="2019" name="Int. J. Syst. Evol. Microbiol.">
        <title>The Global Catalogue of Microorganisms (GCM) 10K type strain sequencing project: providing services to taxonomists for standard genome sequencing and annotation.</title>
        <authorList>
            <consortium name="The Broad Institute Genomics Platform"/>
            <consortium name="The Broad Institute Genome Sequencing Center for Infectious Disease"/>
            <person name="Wu L."/>
            <person name="Ma J."/>
        </authorList>
    </citation>
    <scope>NUCLEOTIDE SEQUENCE [LARGE SCALE GENOMIC DNA]</scope>
    <source>
        <strain evidence="3">TISTR 1535</strain>
    </source>
</reference>
<feature type="transmembrane region" description="Helical" evidence="1">
    <location>
        <begin position="20"/>
        <end position="41"/>
    </location>
</feature>
<keyword evidence="1" id="KW-1133">Transmembrane helix</keyword>
<evidence type="ECO:0000313" key="3">
    <source>
        <dbReference type="Proteomes" id="UP001597502"/>
    </source>
</evidence>
<accession>A0ABW5V0J3</accession>
<dbReference type="Proteomes" id="UP001597502">
    <property type="component" value="Unassembled WGS sequence"/>
</dbReference>
<comment type="caution">
    <text evidence="2">The sequence shown here is derived from an EMBL/GenBank/DDBJ whole genome shotgun (WGS) entry which is preliminary data.</text>
</comment>
<dbReference type="EMBL" id="JBHUNA010000001">
    <property type="protein sequence ID" value="MFD2759497.1"/>
    <property type="molecule type" value="Genomic_DNA"/>
</dbReference>
<keyword evidence="1" id="KW-0472">Membrane</keyword>
<sequence length="79" mass="9239">MKHHKEKLEMKLQDFRRFTVTLLILASYLYMGTVINTYIHYSPDGRGLAVLSFVVTAAAALFMLYSHYLKQKIKEKERA</sequence>
<dbReference type="RefSeq" id="WP_382390029.1">
    <property type="nucleotide sequence ID" value="NZ_JBHUNA010000001.1"/>
</dbReference>
<proteinExistence type="predicted"/>
<gene>
    <name evidence="2" type="ORF">ACFSUO_00650</name>
</gene>
<dbReference type="Pfam" id="PF14143">
    <property type="entry name" value="YrhC"/>
    <property type="match status" value="1"/>
</dbReference>
<dbReference type="InterPro" id="IPR025418">
    <property type="entry name" value="YrhC-like"/>
</dbReference>
<evidence type="ECO:0000256" key="1">
    <source>
        <dbReference type="SAM" id="Phobius"/>
    </source>
</evidence>
<name>A0ABW5V0J3_9BACI</name>
<evidence type="ECO:0000313" key="2">
    <source>
        <dbReference type="EMBL" id="MFD2759497.1"/>
    </source>
</evidence>
<feature type="transmembrane region" description="Helical" evidence="1">
    <location>
        <begin position="47"/>
        <end position="68"/>
    </location>
</feature>
<protein>
    <submittedName>
        <fullName evidence="2">YrhC family protein</fullName>
    </submittedName>
</protein>
<organism evidence="2 3">
    <name type="scientific">Lentibacillus juripiscarius</name>
    <dbReference type="NCBI Taxonomy" id="257446"/>
    <lineage>
        <taxon>Bacteria</taxon>
        <taxon>Bacillati</taxon>
        <taxon>Bacillota</taxon>
        <taxon>Bacilli</taxon>
        <taxon>Bacillales</taxon>
        <taxon>Bacillaceae</taxon>
        <taxon>Lentibacillus</taxon>
    </lineage>
</organism>